<dbReference type="InterPro" id="IPR011249">
    <property type="entry name" value="Metalloenz_LuxS/M16"/>
</dbReference>
<evidence type="ECO:0000313" key="5">
    <source>
        <dbReference type="EMBL" id="KAK7202862.1"/>
    </source>
</evidence>
<dbReference type="EMBL" id="JBBJBU010000015">
    <property type="protein sequence ID" value="KAK7202862.1"/>
    <property type="molecule type" value="Genomic_DNA"/>
</dbReference>
<comment type="function">
    <text evidence="1">Substrate recognition and binding subunit of the essential mitochondrial processing protease (MPP), which cleaves the mitochondrial sequence off newly imported precursors proteins.</text>
</comment>
<comment type="caution">
    <text evidence="5">The sequence shown here is derived from an EMBL/GenBank/DDBJ whole genome shotgun (WGS) entry which is preliminary data.</text>
</comment>
<dbReference type="Proteomes" id="UP001498771">
    <property type="component" value="Unassembled WGS sequence"/>
</dbReference>
<dbReference type="InterPro" id="IPR050361">
    <property type="entry name" value="MPP/UQCRC_Complex"/>
</dbReference>
<evidence type="ECO:0000256" key="1">
    <source>
        <dbReference type="ARBA" id="ARBA00002123"/>
    </source>
</evidence>
<dbReference type="SUPFAM" id="SSF63411">
    <property type="entry name" value="LuxS/MPP-like metallohydrolase"/>
    <property type="match status" value="2"/>
</dbReference>
<protein>
    <submittedName>
        <fullName evidence="5">Metalloenzyme, LuxS/M16 peptidase-like protein</fullName>
    </submittedName>
</protein>
<gene>
    <name evidence="5" type="ORF">BZA70DRAFT_285204</name>
</gene>
<dbReference type="Pfam" id="PF05193">
    <property type="entry name" value="Peptidase_M16_C"/>
    <property type="match status" value="1"/>
</dbReference>
<keyword evidence="6" id="KW-1185">Reference proteome</keyword>
<organism evidence="5 6">
    <name type="scientific">Myxozyma melibiosi</name>
    <dbReference type="NCBI Taxonomy" id="54550"/>
    <lineage>
        <taxon>Eukaryota</taxon>
        <taxon>Fungi</taxon>
        <taxon>Dikarya</taxon>
        <taxon>Ascomycota</taxon>
        <taxon>Saccharomycotina</taxon>
        <taxon>Lipomycetes</taxon>
        <taxon>Lipomycetales</taxon>
        <taxon>Lipomycetaceae</taxon>
        <taxon>Myxozyma</taxon>
    </lineage>
</organism>
<dbReference type="InterPro" id="IPR007863">
    <property type="entry name" value="Peptidase_M16_C"/>
</dbReference>
<accession>A0ABR1EZB9</accession>
<dbReference type="GeneID" id="90039202"/>
<dbReference type="InterPro" id="IPR011765">
    <property type="entry name" value="Pept_M16_N"/>
</dbReference>
<proteinExistence type="inferred from homology"/>
<evidence type="ECO:0000259" key="4">
    <source>
        <dbReference type="Pfam" id="PF05193"/>
    </source>
</evidence>
<evidence type="ECO:0000256" key="2">
    <source>
        <dbReference type="ARBA" id="ARBA00007261"/>
    </source>
</evidence>
<dbReference type="RefSeq" id="XP_064765895.1">
    <property type="nucleotide sequence ID" value="XM_064913690.1"/>
</dbReference>
<dbReference type="PANTHER" id="PTHR11851:SF49">
    <property type="entry name" value="MITOCHONDRIAL-PROCESSING PEPTIDASE SUBUNIT ALPHA"/>
    <property type="match status" value="1"/>
</dbReference>
<evidence type="ECO:0000259" key="3">
    <source>
        <dbReference type="Pfam" id="PF00675"/>
    </source>
</evidence>
<evidence type="ECO:0000313" key="6">
    <source>
        <dbReference type="Proteomes" id="UP001498771"/>
    </source>
</evidence>
<name>A0ABR1EZB9_9ASCO</name>
<sequence>MLSKTLQCAARRSLGENAGISRLVRRKFSSSRSLSSQELPESLFKITTLPNGLRVVTDGPPHHFSTLGVYIDAGTRYEDSSLIGVSHVIDRLSYLSTVGMSAETMELKLASLGGNHMCLSSREIMLYQAAVFNHNVEEMFELMAATIRWPQITEEELKNQKESMRYEIAQIWEKPDMVLPECVDMCAYRDNTLGLPPLCPEERLDVISRNDVMRYREKFYTPERMVVAFIGVDHDRAVEMAHKQFGDMQKSHIPVEREVSRYVGGVHDMGDMPVEHVPNEPELARIYLGFEALALDDPDIYAIATLQVLLGGGGSFSAGGPGKGMYSRLYTGVLNRYAFIENCQSFNHVYSDSGVFGISVACLPSYAKMVPQIICGQLGYLMSSFAGGLTQTDVTRAKNQLRSTMLMTLESKLVQLEDTGRQVLQMGTRVPVEEMCAKIDALTVSDIRRVAKRVLRGNVRNKGTASRQPTVVTQGEPGVFGDVLVECKKFGLAH</sequence>
<dbReference type="PANTHER" id="PTHR11851">
    <property type="entry name" value="METALLOPROTEASE"/>
    <property type="match status" value="1"/>
</dbReference>
<dbReference type="Pfam" id="PF00675">
    <property type="entry name" value="Peptidase_M16"/>
    <property type="match status" value="1"/>
</dbReference>
<feature type="domain" description="Peptidase M16 N-terminal" evidence="3">
    <location>
        <begin position="58"/>
        <end position="201"/>
    </location>
</feature>
<comment type="similarity">
    <text evidence="2">Belongs to the peptidase M16 family.</text>
</comment>
<feature type="domain" description="Peptidase M16 C-terminal" evidence="4">
    <location>
        <begin position="207"/>
        <end position="401"/>
    </location>
</feature>
<dbReference type="Gene3D" id="3.30.830.10">
    <property type="entry name" value="Metalloenzyme, LuxS/M16 peptidase-like"/>
    <property type="match status" value="2"/>
</dbReference>
<reference evidence="5 6" key="1">
    <citation type="submission" date="2024-03" db="EMBL/GenBank/DDBJ databases">
        <title>Genome-scale model development and genomic sequencing of the oleaginous clade Lipomyces.</title>
        <authorList>
            <consortium name="Lawrence Berkeley National Laboratory"/>
            <person name="Czajka J.J."/>
            <person name="Han Y."/>
            <person name="Kim J."/>
            <person name="Mondo S.J."/>
            <person name="Hofstad B.A."/>
            <person name="Robles A."/>
            <person name="Haridas S."/>
            <person name="Riley R."/>
            <person name="LaButti K."/>
            <person name="Pangilinan J."/>
            <person name="Andreopoulos W."/>
            <person name="Lipzen A."/>
            <person name="Yan J."/>
            <person name="Wang M."/>
            <person name="Ng V."/>
            <person name="Grigoriev I.V."/>
            <person name="Spatafora J.W."/>
            <person name="Magnuson J.K."/>
            <person name="Baker S.E."/>
            <person name="Pomraning K.R."/>
        </authorList>
    </citation>
    <scope>NUCLEOTIDE SEQUENCE [LARGE SCALE GENOMIC DNA]</scope>
    <source>
        <strain evidence="5 6">Phaff 52-87</strain>
    </source>
</reference>